<accession>A0AAE9FIR1</accession>
<dbReference type="InterPro" id="IPR019734">
    <property type="entry name" value="TPR_rpt"/>
</dbReference>
<dbReference type="Proteomes" id="UP000829354">
    <property type="component" value="Chromosome X"/>
</dbReference>
<organism evidence="10 11">
    <name type="scientific">Caenorhabditis briggsae</name>
    <dbReference type="NCBI Taxonomy" id="6238"/>
    <lineage>
        <taxon>Eukaryota</taxon>
        <taxon>Metazoa</taxon>
        <taxon>Ecdysozoa</taxon>
        <taxon>Nematoda</taxon>
        <taxon>Chromadorea</taxon>
        <taxon>Rhabditida</taxon>
        <taxon>Rhabditina</taxon>
        <taxon>Rhabditomorpha</taxon>
        <taxon>Rhabditoidea</taxon>
        <taxon>Rhabditidae</taxon>
        <taxon>Peloderinae</taxon>
        <taxon>Caenorhabditis</taxon>
    </lineage>
</organism>
<dbReference type="FunFam" id="1.10.287.110:FF:000015">
    <property type="entry name" value="dnaJ homolog subfamily C member 3"/>
    <property type="match status" value="1"/>
</dbReference>
<keyword evidence="5" id="KW-0256">Endoplasmic reticulum</keyword>
<feature type="signal peptide" evidence="8">
    <location>
        <begin position="1"/>
        <end position="20"/>
    </location>
</feature>
<keyword evidence="11" id="KW-1185">Reference proteome</keyword>
<dbReference type="InterPro" id="IPR051727">
    <property type="entry name" value="DnaJ_C3_Co-chaperones"/>
</dbReference>
<feature type="repeat" description="TPR" evidence="6">
    <location>
        <begin position="208"/>
        <end position="241"/>
    </location>
</feature>
<evidence type="ECO:0000256" key="1">
    <source>
        <dbReference type="ARBA" id="ARBA00004319"/>
    </source>
</evidence>
<dbReference type="PANTHER" id="PTHR44140">
    <property type="entry name" value="LD25575P"/>
    <property type="match status" value="1"/>
</dbReference>
<proteinExistence type="predicted"/>
<dbReference type="InterPro" id="IPR011990">
    <property type="entry name" value="TPR-like_helical_dom_sf"/>
</dbReference>
<dbReference type="PROSITE" id="PS50293">
    <property type="entry name" value="TPR_REGION"/>
    <property type="match status" value="1"/>
</dbReference>
<keyword evidence="3" id="KW-0677">Repeat</keyword>
<protein>
    <recommendedName>
        <fullName evidence="9">J domain-containing protein</fullName>
    </recommendedName>
</protein>
<feature type="repeat" description="TPR" evidence="6">
    <location>
        <begin position="325"/>
        <end position="358"/>
    </location>
</feature>
<feature type="repeat" description="TPR" evidence="6">
    <location>
        <begin position="26"/>
        <end position="59"/>
    </location>
</feature>
<gene>
    <name evidence="10" type="ORF">L5515_018191</name>
</gene>
<evidence type="ECO:0000259" key="9">
    <source>
        <dbReference type="PROSITE" id="PS50076"/>
    </source>
</evidence>
<feature type="chain" id="PRO_5042279447" description="J domain-containing protein" evidence="8">
    <location>
        <begin position="21"/>
        <end position="498"/>
    </location>
</feature>
<dbReference type="SMART" id="SM00271">
    <property type="entry name" value="DnaJ"/>
    <property type="match status" value="1"/>
</dbReference>
<dbReference type="Gene3D" id="1.10.287.110">
    <property type="entry name" value="DnaJ domain"/>
    <property type="match status" value="1"/>
</dbReference>
<evidence type="ECO:0000256" key="8">
    <source>
        <dbReference type="SAM" id="SignalP"/>
    </source>
</evidence>
<sequence length="498" mass="56649">MTLYQQIFLLWSSLFATTLAGTAEEVAKHLELGSQHLARAQFADALTQYHAAIELDPKNYQAVYRRATTYLAMGRGMAAIVDLERVLELKPDFYGARLQRANILLKHGELEAAENDYNIVLNHDTSNTEVQEKTALIEQHRQLRHQIKSAFAGGDCSTVEEYINHIIEVQVWDASLYRMRAKCLEERGELKKAIHDMRIVSKLSTDSTDTMFDTSKLLYTVGDLEESLNVIRECLKLNPDHKNCYPFYKKLRKVVKSLESMKKKVEKSDWMACLEEGQKTLKFDPTPSVQLNVFRITNRCQREAGHVSEAIAECSQILQDDPSDADILCERAEAYILEEDYDSAIEDYQKATEVNPEHSEAKQGLEHAKRLKTQAGKRDYYKILGVKRNANKREITKAYRKLAQKWHPDNFSDEEEKKKAEKKFIDIAAAKEVLQDEEKRRQFDQGIDPLDPEAQRQQGGHHGGWGGGFPHGFHHFGGGHGGGHGGGGGDYSFKFNWG</sequence>
<dbReference type="Pfam" id="PF00226">
    <property type="entry name" value="DnaJ"/>
    <property type="match status" value="1"/>
</dbReference>
<dbReference type="PANTHER" id="PTHR44140:SF2">
    <property type="entry name" value="LD25575P"/>
    <property type="match status" value="1"/>
</dbReference>
<dbReference type="AlphaFoldDB" id="A0AAE9FIR1"/>
<keyword evidence="4 6" id="KW-0802">TPR repeat</keyword>
<keyword evidence="2 8" id="KW-0732">Signal</keyword>
<dbReference type="EMBL" id="CP092625">
    <property type="protein sequence ID" value="UMM42314.1"/>
    <property type="molecule type" value="Genomic_DNA"/>
</dbReference>
<dbReference type="PROSITE" id="PS50005">
    <property type="entry name" value="TPR"/>
    <property type="match status" value="3"/>
</dbReference>
<evidence type="ECO:0000256" key="4">
    <source>
        <dbReference type="ARBA" id="ARBA00022803"/>
    </source>
</evidence>
<dbReference type="SMART" id="SM00028">
    <property type="entry name" value="TPR"/>
    <property type="match status" value="6"/>
</dbReference>
<evidence type="ECO:0000313" key="10">
    <source>
        <dbReference type="EMBL" id="UMM42314.1"/>
    </source>
</evidence>
<dbReference type="Pfam" id="PF13181">
    <property type="entry name" value="TPR_8"/>
    <property type="match status" value="1"/>
</dbReference>
<evidence type="ECO:0000256" key="3">
    <source>
        <dbReference type="ARBA" id="ARBA00022737"/>
    </source>
</evidence>
<dbReference type="PROSITE" id="PS50076">
    <property type="entry name" value="DNAJ_2"/>
    <property type="match status" value="1"/>
</dbReference>
<dbReference type="SUPFAM" id="SSF46565">
    <property type="entry name" value="Chaperone J-domain"/>
    <property type="match status" value="1"/>
</dbReference>
<name>A0AAE9FIR1_CAEBR</name>
<dbReference type="SUPFAM" id="SSF48452">
    <property type="entry name" value="TPR-like"/>
    <property type="match status" value="2"/>
</dbReference>
<dbReference type="InterPro" id="IPR036869">
    <property type="entry name" value="J_dom_sf"/>
</dbReference>
<dbReference type="Pfam" id="PF00515">
    <property type="entry name" value="TPR_1"/>
    <property type="match status" value="1"/>
</dbReference>
<evidence type="ECO:0000313" key="11">
    <source>
        <dbReference type="Proteomes" id="UP000829354"/>
    </source>
</evidence>
<dbReference type="CDD" id="cd06257">
    <property type="entry name" value="DnaJ"/>
    <property type="match status" value="1"/>
</dbReference>
<evidence type="ECO:0000256" key="6">
    <source>
        <dbReference type="PROSITE-ProRule" id="PRU00339"/>
    </source>
</evidence>
<dbReference type="PRINTS" id="PR00625">
    <property type="entry name" value="JDOMAIN"/>
</dbReference>
<feature type="region of interest" description="Disordered" evidence="7">
    <location>
        <begin position="446"/>
        <end position="481"/>
    </location>
</feature>
<evidence type="ECO:0000256" key="2">
    <source>
        <dbReference type="ARBA" id="ARBA00022729"/>
    </source>
</evidence>
<feature type="compositionally biased region" description="Gly residues" evidence="7">
    <location>
        <begin position="460"/>
        <end position="481"/>
    </location>
</feature>
<dbReference type="Gene3D" id="1.25.40.10">
    <property type="entry name" value="Tetratricopeptide repeat domain"/>
    <property type="match status" value="1"/>
</dbReference>
<dbReference type="GO" id="GO:0005788">
    <property type="term" value="C:endoplasmic reticulum lumen"/>
    <property type="evidence" value="ECO:0007669"/>
    <property type="project" value="UniProtKB-SubCell"/>
</dbReference>
<evidence type="ECO:0000256" key="7">
    <source>
        <dbReference type="SAM" id="MobiDB-lite"/>
    </source>
</evidence>
<comment type="subcellular location">
    <subcellularLocation>
        <location evidence="1">Endoplasmic reticulum lumen</location>
    </subcellularLocation>
</comment>
<evidence type="ECO:0000256" key="5">
    <source>
        <dbReference type="ARBA" id="ARBA00022824"/>
    </source>
</evidence>
<dbReference type="FunFam" id="1.25.40.10:FF:000224">
    <property type="entry name" value="DnaJ and TPR domain protein"/>
    <property type="match status" value="1"/>
</dbReference>
<dbReference type="Pfam" id="PF13432">
    <property type="entry name" value="TPR_16"/>
    <property type="match status" value="1"/>
</dbReference>
<feature type="domain" description="J" evidence="9">
    <location>
        <begin position="379"/>
        <end position="447"/>
    </location>
</feature>
<dbReference type="InterPro" id="IPR001623">
    <property type="entry name" value="DnaJ_domain"/>
</dbReference>
<reference evidence="10 11" key="1">
    <citation type="submission" date="2022-04" db="EMBL/GenBank/DDBJ databases">
        <title>Chromosome-level reference genomes for two strains of Caenorhabditis briggsae: an improved platform for comparative genomics.</title>
        <authorList>
            <person name="Stevens L."/>
            <person name="Andersen E."/>
        </authorList>
    </citation>
    <scope>NUCLEOTIDE SEQUENCE [LARGE SCALE GENOMIC DNA]</scope>
    <source>
        <strain evidence="10">VX34</strain>
        <tissue evidence="10">Whole-organism</tissue>
    </source>
</reference>